<dbReference type="RefSeq" id="WP_087138625.1">
    <property type="nucleotide sequence ID" value="NZ_FUKR01000077.1"/>
</dbReference>
<evidence type="ECO:0000256" key="1">
    <source>
        <dbReference type="ARBA" id="ARBA00000213"/>
    </source>
</evidence>
<dbReference type="OrthoDB" id="9778962at2"/>
<evidence type="ECO:0000256" key="3">
    <source>
        <dbReference type="ARBA" id="ARBA00012891"/>
    </source>
</evidence>
<dbReference type="GO" id="GO:0006265">
    <property type="term" value="P:DNA topological change"/>
    <property type="evidence" value="ECO:0007669"/>
    <property type="project" value="InterPro"/>
</dbReference>
<evidence type="ECO:0000256" key="4">
    <source>
        <dbReference type="ARBA" id="ARBA00023029"/>
    </source>
</evidence>
<evidence type="ECO:0000256" key="5">
    <source>
        <dbReference type="ARBA" id="ARBA00023125"/>
    </source>
</evidence>
<accession>A0A1R4KD16</accession>
<sequence length="321" mass="35089">MARVRRVRPRRDAGISRTRSDDRFGYVTADGHPVDPADAERIDALAIPPAWTDVWICARPTGHVQAVGTDADGRTQYIYHPDWRRRRDGAKYDRALALAAALPTARGRATRSLRAEGAATEETVLAVAFRLLDLTGVRMGSTAYLRRSGNRGLTTLQRRHLVVDGTAVRLVFRGKSGKRQEIPLEDADVVTVLARLAEGSARTVLLSWREGRRRRSITPARLNAYLGELTGGTFTAKDFRTLRGTIIAAQALAESGPQRKRAARLAAERTAVAACAAGLGNTPSVARSSYIDPRLFARYRSGRVLDTARSPDAALRDLLIG</sequence>
<name>A0A1R4KD16_9MICO</name>
<evidence type="ECO:0000259" key="7">
    <source>
        <dbReference type="Pfam" id="PF01028"/>
    </source>
</evidence>
<dbReference type="Gene3D" id="3.30.66.10">
    <property type="entry name" value="DNA topoisomerase I domain"/>
    <property type="match status" value="1"/>
</dbReference>
<dbReference type="InterPro" id="IPR011010">
    <property type="entry name" value="DNA_brk_join_enz"/>
</dbReference>
<evidence type="ECO:0000259" key="8">
    <source>
        <dbReference type="Pfam" id="PF21338"/>
    </source>
</evidence>
<dbReference type="Pfam" id="PF01028">
    <property type="entry name" value="Topoisom_I"/>
    <property type="match status" value="1"/>
</dbReference>
<dbReference type="InterPro" id="IPR013500">
    <property type="entry name" value="TopoI_cat_euk"/>
</dbReference>
<dbReference type="PROSITE" id="PS52038">
    <property type="entry name" value="TOPO_IB_2"/>
    <property type="match status" value="1"/>
</dbReference>
<dbReference type="Proteomes" id="UP000196778">
    <property type="component" value="Unassembled WGS sequence"/>
</dbReference>
<gene>
    <name evidence="9" type="ORF">FM119_13135</name>
</gene>
<evidence type="ECO:0000313" key="9">
    <source>
        <dbReference type="EMBL" id="SJN42200.1"/>
    </source>
</evidence>
<protein>
    <recommendedName>
        <fullName evidence="3">DNA topoisomerase</fullName>
        <ecNumber evidence="3">5.6.2.1</ecNumber>
    </recommendedName>
</protein>
<feature type="domain" description="DNA topoisomerase IB N-terminal" evidence="8">
    <location>
        <begin position="23"/>
        <end position="70"/>
    </location>
</feature>
<keyword evidence="4" id="KW-0799">Topoisomerase</keyword>
<evidence type="ECO:0000256" key="2">
    <source>
        <dbReference type="ARBA" id="ARBA00006645"/>
    </source>
</evidence>
<keyword evidence="10" id="KW-1185">Reference proteome</keyword>
<keyword evidence="6" id="KW-0413">Isomerase</keyword>
<dbReference type="GO" id="GO:0003917">
    <property type="term" value="F:DNA topoisomerase type I (single strand cut, ATP-independent) activity"/>
    <property type="evidence" value="ECO:0007669"/>
    <property type="project" value="UniProtKB-EC"/>
</dbReference>
<dbReference type="PRINTS" id="PR00416">
    <property type="entry name" value="EUTPISMRASEI"/>
</dbReference>
<dbReference type="InterPro" id="IPR049331">
    <property type="entry name" value="Top1B_N_bact"/>
</dbReference>
<feature type="domain" description="DNA topoisomerase I catalytic core eukaryotic-type" evidence="7">
    <location>
        <begin position="83"/>
        <end position="288"/>
    </location>
</feature>
<reference evidence="10" key="1">
    <citation type="submission" date="2017-02" db="EMBL/GenBank/DDBJ databases">
        <authorList>
            <person name="Dridi B."/>
        </authorList>
    </citation>
    <scope>NUCLEOTIDE SEQUENCE [LARGE SCALE GENOMIC DNA]</scope>
    <source>
        <strain evidence="10">EB411</strain>
    </source>
</reference>
<dbReference type="InterPro" id="IPR014711">
    <property type="entry name" value="TopoI_cat_a-hlx-sub_euk"/>
</dbReference>
<dbReference type="EC" id="5.6.2.1" evidence="3"/>
<comment type="similarity">
    <text evidence="2">Belongs to the type IB topoisomerase family.</text>
</comment>
<evidence type="ECO:0000256" key="6">
    <source>
        <dbReference type="ARBA" id="ARBA00023235"/>
    </source>
</evidence>
<dbReference type="SUPFAM" id="SSF55869">
    <property type="entry name" value="DNA topoisomerase I domain"/>
    <property type="match status" value="1"/>
</dbReference>
<organism evidence="9 10">
    <name type="scientific">Mycetocola reblochoni REB411</name>
    <dbReference type="NCBI Taxonomy" id="1255698"/>
    <lineage>
        <taxon>Bacteria</taxon>
        <taxon>Bacillati</taxon>
        <taxon>Actinomycetota</taxon>
        <taxon>Actinomycetes</taxon>
        <taxon>Micrococcales</taxon>
        <taxon>Microbacteriaceae</taxon>
        <taxon>Mycetocola</taxon>
    </lineage>
</organism>
<dbReference type="EMBL" id="FUKR01000077">
    <property type="protein sequence ID" value="SJN42200.1"/>
    <property type="molecule type" value="Genomic_DNA"/>
</dbReference>
<dbReference type="GO" id="GO:0003677">
    <property type="term" value="F:DNA binding"/>
    <property type="evidence" value="ECO:0007669"/>
    <property type="project" value="UniProtKB-KW"/>
</dbReference>
<keyword evidence="5" id="KW-0238">DNA-binding</keyword>
<dbReference type="Pfam" id="PF21338">
    <property type="entry name" value="Top1B_N_bact"/>
    <property type="match status" value="1"/>
</dbReference>
<dbReference type="InterPro" id="IPR035447">
    <property type="entry name" value="DNA_topo_I_N_sf"/>
</dbReference>
<dbReference type="Gene3D" id="1.10.132.120">
    <property type="match status" value="1"/>
</dbReference>
<evidence type="ECO:0000313" key="10">
    <source>
        <dbReference type="Proteomes" id="UP000196778"/>
    </source>
</evidence>
<dbReference type="InterPro" id="IPR001631">
    <property type="entry name" value="TopoI"/>
</dbReference>
<proteinExistence type="inferred from homology"/>
<comment type="catalytic activity">
    <reaction evidence="1">
        <text>ATP-independent breakage of single-stranded DNA, followed by passage and rejoining.</text>
        <dbReference type="EC" id="5.6.2.1"/>
    </reaction>
</comment>
<dbReference type="AlphaFoldDB" id="A0A1R4KD16"/>
<dbReference type="SUPFAM" id="SSF56349">
    <property type="entry name" value="DNA breaking-rejoining enzymes"/>
    <property type="match status" value="1"/>
</dbReference>
<dbReference type="Gene3D" id="3.90.15.10">
    <property type="entry name" value="Topoisomerase I, Chain A, domain 3"/>
    <property type="match status" value="1"/>
</dbReference>